<dbReference type="Proteomes" id="UP000555564">
    <property type="component" value="Unassembled WGS sequence"/>
</dbReference>
<dbReference type="RefSeq" id="WP_343072670.1">
    <property type="nucleotide sequence ID" value="NZ_BAAALO010000035.1"/>
</dbReference>
<dbReference type="SUPFAM" id="SSF55729">
    <property type="entry name" value="Acyl-CoA N-acyltransferases (Nat)"/>
    <property type="match status" value="2"/>
</dbReference>
<dbReference type="PROSITE" id="PS51186">
    <property type="entry name" value="GNAT"/>
    <property type="match status" value="2"/>
</dbReference>
<accession>A0A7X0IEQ8</accession>
<dbReference type="CDD" id="cd04301">
    <property type="entry name" value="NAT_SF"/>
    <property type="match status" value="1"/>
</dbReference>
<name>A0A7X0IEQ8_9ACTN</name>
<evidence type="ECO:0000313" key="3">
    <source>
        <dbReference type="Proteomes" id="UP000555564"/>
    </source>
</evidence>
<evidence type="ECO:0000259" key="1">
    <source>
        <dbReference type="PROSITE" id="PS51186"/>
    </source>
</evidence>
<dbReference type="GO" id="GO:1990189">
    <property type="term" value="F:protein N-terminal-serine acetyltransferase activity"/>
    <property type="evidence" value="ECO:0007669"/>
    <property type="project" value="TreeGrafter"/>
</dbReference>
<dbReference type="GO" id="GO:0005737">
    <property type="term" value="C:cytoplasm"/>
    <property type="evidence" value="ECO:0007669"/>
    <property type="project" value="TreeGrafter"/>
</dbReference>
<feature type="domain" description="N-acetyltransferase" evidence="1">
    <location>
        <begin position="12"/>
        <end position="176"/>
    </location>
</feature>
<dbReference type="PANTHER" id="PTHR43441:SF10">
    <property type="entry name" value="ACETYLTRANSFERASE"/>
    <property type="match status" value="1"/>
</dbReference>
<feature type="domain" description="N-acetyltransferase" evidence="1">
    <location>
        <begin position="198"/>
        <end position="364"/>
    </location>
</feature>
<dbReference type="PANTHER" id="PTHR43441">
    <property type="entry name" value="RIBOSOMAL-PROTEIN-SERINE ACETYLTRANSFERASE"/>
    <property type="match status" value="1"/>
</dbReference>
<dbReference type="Gene3D" id="3.40.630.30">
    <property type="match status" value="2"/>
</dbReference>
<protein>
    <submittedName>
        <fullName evidence="2">RimJ/RimL family protein N-acetyltransferase</fullName>
    </submittedName>
</protein>
<keyword evidence="3" id="KW-1185">Reference proteome</keyword>
<dbReference type="InterPro" id="IPR000182">
    <property type="entry name" value="GNAT_dom"/>
</dbReference>
<keyword evidence="2" id="KW-0808">Transferase</keyword>
<dbReference type="AlphaFoldDB" id="A0A7X0IEQ8"/>
<reference evidence="2 3" key="1">
    <citation type="submission" date="2020-08" db="EMBL/GenBank/DDBJ databases">
        <title>Sequencing the genomes of 1000 actinobacteria strains.</title>
        <authorList>
            <person name="Klenk H.-P."/>
        </authorList>
    </citation>
    <scope>NUCLEOTIDE SEQUENCE [LARGE SCALE GENOMIC DNA]</scope>
    <source>
        <strain evidence="2 3">DSM 44936</strain>
    </source>
</reference>
<dbReference type="GO" id="GO:0008999">
    <property type="term" value="F:protein-N-terminal-alanine acetyltransferase activity"/>
    <property type="evidence" value="ECO:0007669"/>
    <property type="project" value="TreeGrafter"/>
</dbReference>
<dbReference type="Pfam" id="PF13302">
    <property type="entry name" value="Acetyltransf_3"/>
    <property type="match status" value="2"/>
</dbReference>
<evidence type="ECO:0000313" key="2">
    <source>
        <dbReference type="EMBL" id="MBB6473618.1"/>
    </source>
</evidence>
<proteinExistence type="predicted"/>
<organism evidence="2 3">
    <name type="scientific">Sphaerisporangium rubeum</name>
    <dbReference type="NCBI Taxonomy" id="321317"/>
    <lineage>
        <taxon>Bacteria</taxon>
        <taxon>Bacillati</taxon>
        <taxon>Actinomycetota</taxon>
        <taxon>Actinomycetes</taxon>
        <taxon>Streptosporangiales</taxon>
        <taxon>Streptosporangiaceae</taxon>
        <taxon>Sphaerisporangium</taxon>
    </lineage>
</organism>
<gene>
    <name evidence="2" type="ORF">BJ992_003049</name>
</gene>
<sequence>MFPEEVIAAGHVVLRPFTEADVPAIARGCADPGIARFVPRIPVPYTEQDARDFLATVPGHWERGGLCLAIAGSGDDAWLGTVSLKPPGPRGAVEIGYLVAPWARGRGVATAVVRALTEWAFRHGVHRVELVTDLENTASQRVAMAAGFEREGVQRGAFPRAGRHDDVAAFARLATDPGERQISYLPDLPGGFLSDGVVRLTPLTLGDADDFQAMACDPDVLKYSVPPEPPDREDTLRRCRYTATWWLSGERAEMAVRDEATGAFAGHIQLMAVNPALGQAMIGYSLAPAHRGRGLMTRAVTLLVGWAFTATPLHRVVAGTAVDNHASHHVLERAGFTREALLKSLLPGPDGTRHDDYQWVRVRSA</sequence>
<dbReference type="InterPro" id="IPR016181">
    <property type="entry name" value="Acyl_CoA_acyltransferase"/>
</dbReference>
<dbReference type="EMBL" id="JACHIU010000001">
    <property type="protein sequence ID" value="MBB6473618.1"/>
    <property type="molecule type" value="Genomic_DNA"/>
</dbReference>
<comment type="caution">
    <text evidence="2">The sequence shown here is derived from an EMBL/GenBank/DDBJ whole genome shotgun (WGS) entry which is preliminary data.</text>
</comment>
<dbReference type="InterPro" id="IPR051908">
    <property type="entry name" value="Ribosomal_N-acetyltransferase"/>
</dbReference>